<accession>A0A7W1XBW9</accession>
<dbReference type="PROSITE" id="PS51257">
    <property type="entry name" value="PROKAR_LIPOPROTEIN"/>
    <property type="match status" value="1"/>
</dbReference>
<keyword evidence="3" id="KW-0449">Lipoprotein</keyword>
<dbReference type="InterPro" id="IPR005519">
    <property type="entry name" value="Acid_phosphat_B-like"/>
</dbReference>
<dbReference type="SFLD" id="SFLDS00003">
    <property type="entry name" value="Haloacid_Dehalogenase"/>
    <property type="match status" value="1"/>
</dbReference>
<sequence length="276" mass="31093">MSMKQLITAMAAFLALGLTACNSSLPAQSATPPKAKPAATISSQQLLSDLWFQTSGEAKALYYQGYNIGTMRLDQALDKGTEKKPAVVLDLDETVFDNSPYQAYTAKENKEYPDQWDKWVASAKAKALPGAIDFLNHADKKGVDIYYISNRKESQKEATIKNLQLIGAPQATPDHVLLQQPEEKGKENRRQQVAKNHQILLFFGDNLSDFSGFEGKELTERNAMVEQMKSQFGDKLIIFPNPMYGDWEGAIYHFDYSKSDEEKDQLRRNHLSEFQP</sequence>
<evidence type="ECO:0000313" key="4">
    <source>
        <dbReference type="Proteomes" id="UP000530514"/>
    </source>
</evidence>
<keyword evidence="1 2" id="KW-0732">Signal</keyword>
<gene>
    <name evidence="3" type="ORF">H1164_12835</name>
</gene>
<dbReference type="CDD" id="cd07534">
    <property type="entry name" value="HAD_CAP"/>
    <property type="match status" value="1"/>
</dbReference>
<dbReference type="PANTHER" id="PTHR31284">
    <property type="entry name" value="ACID PHOSPHATASE-LIKE PROTEIN"/>
    <property type="match status" value="1"/>
</dbReference>
<organism evidence="3 4">
    <name type="scientific">Thermoactinomyces daqus</name>
    <dbReference type="NCBI Taxonomy" id="1329516"/>
    <lineage>
        <taxon>Bacteria</taxon>
        <taxon>Bacillati</taxon>
        <taxon>Bacillota</taxon>
        <taxon>Bacilli</taxon>
        <taxon>Bacillales</taxon>
        <taxon>Thermoactinomycetaceae</taxon>
        <taxon>Thermoactinomyces</taxon>
    </lineage>
</organism>
<evidence type="ECO:0000313" key="3">
    <source>
        <dbReference type="EMBL" id="MBA4543776.1"/>
    </source>
</evidence>
<dbReference type="InterPro" id="IPR036412">
    <property type="entry name" value="HAD-like_sf"/>
</dbReference>
<evidence type="ECO:0000256" key="2">
    <source>
        <dbReference type="SAM" id="SignalP"/>
    </source>
</evidence>
<dbReference type="Gene3D" id="3.40.50.1000">
    <property type="entry name" value="HAD superfamily/HAD-like"/>
    <property type="match status" value="1"/>
</dbReference>
<dbReference type="EMBL" id="JACEIP010000021">
    <property type="protein sequence ID" value="MBA4543776.1"/>
    <property type="molecule type" value="Genomic_DNA"/>
</dbReference>
<dbReference type="PIRSF" id="PIRSF019271">
    <property type="entry name" value="Acid_Ptase_C"/>
    <property type="match status" value="1"/>
</dbReference>
<evidence type="ECO:0000256" key="1">
    <source>
        <dbReference type="ARBA" id="ARBA00022729"/>
    </source>
</evidence>
<reference evidence="3 4" key="1">
    <citation type="submission" date="2020-07" db="EMBL/GenBank/DDBJ databases">
        <authorList>
            <person name="Feng H."/>
        </authorList>
    </citation>
    <scope>NUCLEOTIDE SEQUENCE [LARGE SCALE GENOMIC DNA]</scope>
    <source>
        <strain evidence="4">s-11</strain>
    </source>
</reference>
<proteinExistence type="predicted"/>
<dbReference type="InterPro" id="IPR023214">
    <property type="entry name" value="HAD_sf"/>
</dbReference>
<comment type="caution">
    <text evidence="3">The sequence shown here is derived from an EMBL/GenBank/DDBJ whole genome shotgun (WGS) entry which is preliminary data.</text>
</comment>
<feature type="chain" id="PRO_5030567765" evidence="2">
    <location>
        <begin position="30"/>
        <end position="276"/>
    </location>
</feature>
<dbReference type="Proteomes" id="UP000530514">
    <property type="component" value="Unassembled WGS sequence"/>
</dbReference>
<dbReference type="NCBIfam" id="TIGR01533">
    <property type="entry name" value="lipo_e_P4"/>
    <property type="match status" value="1"/>
</dbReference>
<keyword evidence="4" id="KW-1185">Reference proteome</keyword>
<name>A0A7W1XBW9_9BACL</name>
<dbReference type="SFLD" id="SFLDG01125">
    <property type="entry name" value="C1.1:_Acid_Phosphatase_Like"/>
    <property type="match status" value="1"/>
</dbReference>
<dbReference type="RefSeq" id="WP_033099936.1">
    <property type="nucleotide sequence ID" value="NZ_JACEIP010000021.1"/>
</dbReference>
<dbReference type="SUPFAM" id="SSF56784">
    <property type="entry name" value="HAD-like"/>
    <property type="match status" value="1"/>
</dbReference>
<dbReference type="PANTHER" id="PTHR31284:SF10">
    <property type="entry name" value="ACID PHOSPHATASE-LIKE PROTEIN"/>
    <property type="match status" value="1"/>
</dbReference>
<feature type="signal peptide" evidence="2">
    <location>
        <begin position="1"/>
        <end position="29"/>
    </location>
</feature>
<dbReference type="Pfam" id="PF03767">
    <property type="entry name" value="Acid_phosphat_B"/>
    <property type="match status" value="1"/>
</dbReference>
<dbReference type="AlphaFoldDB" id="A0A7W1XBW9"/>
<dbReference type="InterPro" id="IPR006423">
    <property type="entry name" value="Lipo_e_P4"/>
</dbReference>
<protein>
    <submittedName>
        <fullName evidence="3">5'-nucleotidase, lipoprotein e(P4) family</fullName>
    </submittedName>
</protein>
<dbReference type="GO" id="GO:0009279">
    <property type="term" value="C:cell outer membrane"/>
    <property type="evidence" value="ECO:0007669"/>
    <property type="project" value="InterPro"/>
</dbReference>